<dbReference type="InterPro" id="IPR013083">
    <property type="entry name" value="Znf_RING/FYVE/PHD"/>
</dbReference>
<dbReference type="CDD" id="cd14482">
    <property type="entry name" value="SPX_BAH1-like"/>
    <property type="match status" value="1"/>
</dbReference>
<evidence type="ECO:0000256" key="2">
    <source>
        <dbReference type="ARBA" id="ARBA00004906"/>
    </source>
</evidence>
<evidence type="ECO:0000256" key="5">
    <source>
        <dbReference type="ARBA" id="ARBA00022723"/>
    </source>
</evidence>
<dbReference type="Pfam" id="PF13445">
    <property type="entry name" value="zf-RING_UBOX"/>
    <property type="match status" value="1"/>
</dbReference>
<keyword evidence="7" id="KW-0833">Ubl conjugation pathway</keyword>
<evidence type="ECO:0000256" key="8">
    <source>
        <dbReference type="ARBA" id="ARBA00022833"/>
    </source>
</evidence>
<comment type="pathway">
    <text evidence="2">Protein modification; protein ubiquitination.</text>
</comment>
<evidence type="ECO:0000256" key="6">
    <source>
        <dbReference type="ARBA" id="ARBA00022771"/>
    </source>
</evidence>
<evidence type="ECO:0000256" key="3">
    <source>
        <dbReference type="ARBA" id="ARBA00012483"/>
    </source>
</evidence>
<dbReference type="AlphaFoldDB" id="A0AAN8W926"/>
<dbReference type="PROSITE" id="PS51382">
    <property type="entry name" value="SPX"/>
    <property type="match status" value="1"/>
</dbReference>
<comment type="caution">
    <text evidence="12">The sequence shown here is derived from an EMBL/GenBank/DDBJ whole genome shotgun (WGS) entry which is preliminary data.</text>
</comment>
<feature type="domain" description="RING-type" evidence="10">
    <location>
        <begin position="234"/>
        <end position="283"/>
    </location>
</feature>
<dbReference type="PANTHER" id="PTHR46764:SF2">
    <property type="entry name" value="E3 UBIQUITIN-PROTEIN LIGASE BAH1-LIKE-RELATED"/>
    <property type="match status" value="1"/>
</dbReference>
<keyword evidence="4" id="KW-0808">Transferase</keyword>
<gene>
    <name evidence="12" type="ORF">RJ641_025268</name>
</gene>
<evidence type="ECO:0000256" key="4">
    <source>
        <dbReference type="ARBA" id="ARBA00022679"/>
    </source>
</evidence>
<dbReference type="SMART" id="SM00184">
    <property type="entry name" value="RING"/>
    <property type="match status" value="1"/>
</dbReference>
<dbReference type="EC" id="2.3.2.27" evidence="3"/>
<evidence type="ECO:0000313" key="13">
    <source>
        <dbReference type="Proteomes" id="UP001370490"/>
    </source>
</evidence>
<sequence>MKFGETFMEYLNERYQERFLNNCAYVEYKGLKKVLKRCRSYRARDDDDDDDLDHHHDHIEADALSPACQCQSCPVCDEKFFSELMKKAPEIVGFFSSRARHLLHIHVASGLQKYLSCISSCFKNDQQIMVQEGRMLMEYVIMNAIAIRKILKKYDKVHGSINGMKFKSNMRTKHIELLQSPWLLELGTFYMNYNGPSDGESSEFLGQFSCNFVDKPVMTLSLPDSKKLEYDLSCAICLDIVFNPYALSCGHLFCNSCACLAASVLIIDGPKSASQAAKCPVCRELDLLVKTRCKQYWKERLSDERAIMVKQYKEYWDSQTKYAVGYY</sequence>
<dbReference type="InterPro" id="IPR027370">
    <property type="entry name" value="Znf-RING_euk"/>
</dbReference>
<dbReference type="GO" id="GO:0008270">
    <property type="term" value="F:zinc ion binding"/>
    <property type="evidence" value="ECO:0007669"/>
    <property type="project" value="UniProtKB-KW"/>
</dbReference>
<proteinExistence type="predicted"/>
<protein>
    <recommendedName>
        <fullName evidence="3">RING-type E3 ubiquitin transferase</fullName>
        <ecNumber evidence="3">2.3.2.27</ecNumber>
    </recommendedName>
</protein>
<keyword evidence="8" id="KW-0862">Zinc</keyword>
<name>A0AAN8W926_9MAGN</name>
<dbReference type="Gene3D" id="3.30.40.10">
    <property type="entry name" value="Zinc/RING finger domain, C3HC4 (zinc finger)"/>
    <property type="match status" value="1"/>
</dbReference>
<dbReference type="InterPro" id="IPR017907">
    <property type="entry name" value="Znf_RING_CS"/>
</dbReference>
<evidence type="ECO:0000259" key="10">
    <source>
        <dbReference type="PROSITE" id="PS50089"/>
    </source>
</evidence>
<dbReference type="InterPro" id="IPR001841">
    <property type="entry name" value="Znf_RING"/>
</dbReference>
<dbReference type="InterPro" id="IPR033326">
    <property type="entry name" value="BAH1"/>
</dbReference>
<dbReference type="PROSITE" id="PS50089">
    <property type="entry name" value="ZF_RING_2"/>
    <property type="match status" value="1"/>
</dbReference>
<dbReference type="PROSITE" id="PS00518">
    <property type="entry name" value="ZF_RING_1"/>
    <property type="match status" value="1"/>
</dbReference>
<comment type="catalytic activity">
    <reaction evidence="1">
        <text>S-ubiquitinyl-[E2 ubiquitin-conjugating enzyme]-L-cysteine + [acceptor protein]-L-lysine = [E2 ubiquitin-conjugating enzyme]-L-cysteine + N(6)-ubiquitinyl-[acceptor protein]-L-lysine.</text>
        <dbReference type="EC" id="2.3.2.27"/>
    </reaction>
</comment>
<dbReference type="InterPro" id="IPR004331">
    <property type="entry name" value="SPX_dom"/>
</dbReference>
<evidence type="ECO:0000313" key="12">
    <source>
        <dbReference type="EMBL" id="KAK6944166.1"/>
    </source>
</evidence>
<dbReference type="SUPFAM" id="SSF57850">
    <property type="entry name" value="RING/U-box"/>
    <property type="match status" value="1"/>
</dbReference>
<feature type="domain" description="SPX" evidence="11">
    <location>
        <begin position="1"/>
        <end position="168"/>
    </location>
</feature>
<evidence type="ECO:0000256" key="1">
    <source>
        <dbReference type="ARBA" id="ARBA00000900"/>
    </source>
</evidence>
<reference evidence="12 13" key="1">
    <citation type="submission" date="2023-12" db="EMBL/GenBank/DDBJ databases">
        <title>A high-quality genome assembly for Dillenia turbinata (Dilleniales).</title>
        <authorList>
            <person name="Chanderbali A."/>
        </authorList>
    </citation>
    <scope>NUCLEOTIDE SEQUENCE [LARGE SCALE GENOMIC DNA]</scope>
    <source>
        <strain evidence="12">LSX21</strain>
        <tissue evidence="12">Leaf</tissue>
    </source>
</reference>
<keyword evidence="5" id="KW-0479">Metal-binding</keyword>
<evidence type="ECO:0000256" key="9">
    <source>
        <dbReference type="PROSITE-ProRule" id="PRU00175"/>
    </source>
</evidence>
<organism evidence="12 13">
    <name type="scientific">Dillenia turbinata</name>
    <dbReference type="NCBI Taxonomy" id="194707"/>
    <lineage>
        <taxon>Eukaryota</taxon>
        <taxon>Viridiplantae</taxon>
        <taxon>Streptophyta</taxon>
        <taxon>Embryophyta</taxon>
        <taxon>Tracheophyta</taxon>
        <taxon>Spermatophyta</taxon>
        <taxon>Magnoliopsida</taxon>
        <taxon>eudicotyledons</taxon>
        <taxon>Gunneridae</taxon>
        <taxon>Pentapetalae</taxon>
        <taxon>Dilleniales</taxon>
        <taxon>Dilleniaceae</taxon>
        <taxon>Dillenia</taxon>
    </lineage>
</organism>
<dbReference type="GO" id="GO:0061630">
    <property type="term" value="F:ubiquitin protein ligase activity"/>
    <property type="evidence" value="ECO:0007669"/>
    <property type="project" value="UniProtKB-EC"/>
</dbReference>
<dbReference type="PANTHER" id="PTHR46764">
    <property type="entry name" value="E3 UBIQUITIN-PROTEIN LIGASE BAH1"/>
    <property type="match status" value="1"/>
</dbReference>
<accession>A0AAN8W926</accession>
<evidence type="ECO:0000259" key="11">
    <source>
        <dbReference type="PROSITE" id="PS51382"/>
    </source>
</evidence>
<dbReference type="EMBL" id="JBAMMX010000003">
    <property type="protein sequence ID" value="KAK6944166.1"/>
    <property type="molecule type" value="Genomic_DNA"/>
</dbReference>
<keyword evidence="13" id="KW-1185">Reference proteome</keyword>
<dbReference type="Proteomes" id="UP001370490">
    <property type="component" value="Unassembled WGS sequence"/>
</dbReference>
<keyword evidence="6 9" id="KW-0863">Zinc-finger</keyword>
<evidence type="ECO:0000256" key="7">
    <source>
        <dbReference type="ARBA" id="ARBA00022786"/>
    </source>
</evidence>